<keyword evidence="3" id="KW-1185">Reference proteome</keyword>
<dbReference type="EMBL" id="BJMD01000007">
    <property type="protein sequence ID" value="GEB18559.1"/>
    <property type="molecule type" value="Genomic_DNA"/>
</dbReference>
<dbReference type="Pfam" id="PF00561">
    <property type="entry name" value="Abhydrolase_1"/>
    <property type="match status" value="1"/>
</dbReference>
<organism evidence="2 3">
    <name type="scientific">Paenarthrobacter aurescens</name>
    <name type="common">Arthrobacter aurescens</name>
    <dbReference type="NCBI Taxonomy" id="43663"/>
    <lineage>
        <taxon>Bacteria</taxon>
        <taxon>Bacillati</taxon>
        <taxon>Actinomycetota</taxon>
        <taxon>Actinomycetes</taxon>
        <taxon>Micrococcales</taxon>
        <taxon>Micrococcaceae</taxon>
        <taxon>Paenarthrobacter</taxon>
    </lineage>
</organism>
<dbReference type="AlphaFoldDB" id="A0A4Y3NIK7"/>
<dbReference type="Gene3D" id="3.40.50.1820">
    <property type="entry name" value="alpha/beta hydrolase"/>
    <property type="match status" value="1"/>
</dbReference>
<evidence type="ECO:0000313" key="2">
    <source>
        <dbReference type="EMBL" id="GEB18559.1"/>
    </source>
</evidence>
<dbReference type="InterPro" id="IPR000073">
    <property type="entry name" value="AB_hydrolase_1"/>
</dbReference>
<evidence type="ECO:0000313" key="3">
    <source>
        <dbReference type="Proteomes" id="UP000317715"/>
    </source>
</evidence>
<gene>
    <name evidence="2" type="ORF">AAU01_13140</name>
</gene>
<reference evidence="2 3" key="1">
    <citation type="submission" date="2019-06" db="EMBL/GenBank/DDBJ databases">
        <title>Whole genome shotgun sequence of Paenarthrobacter aurescens NBRC 12136.</title>
        <authorList>
            <person name="Hosoyama A."/>
            <person name="Uohara A."/>
            <person name="Ohji S."/>
            <person name="Ichikawa N."/>
        </authorList>
    </citation>
    <scope>NUCLEOTIDE SEQUENCE [LARGE SCALE GENOMIC DNA]</scope>
    <source>
        <strain evidence="2 3">NBRC 12136</strain>
    </source>
</reference>
<protein>
    <recommendedName>
        <fullName evidence="1">AB hydrolase-1 domain-containing protein</fullName>
    </recommendedName>
</protein>
<dbReference type="GeneID" id="97299106"/>
<dbReference type="GO" id="GO:0003824">
    <property type="term" value="F:catalytic activity"/>
    <property type="evidence" value="ECO:0007669"/>
    <property type="project" value="UniProtKB-ARBA"/>
</dbReference>
<dbReference type="Proteomes" id="UP000317715">
    <property type="component" value="Unassembled WGS sequence"/>
</dbReference>
<feature type="domain" description="AB hydrolase-1" evidence="1">
    <location>
        <begin position="36"/>
        <end position="88"/>
    </location>
</feature>
<proteinExistence type="predicted"/>
<dbReference type="InterPro" id="IPR029058">
    <property type="entry name" value="AB_hydrolase_fold"/>
</dbReference>
<accession>A0A4Y3NIK7</accession>
<dbReference type="SUPFAM" id="SSF53474">
    <property type="entry name" value="alpha/beta-Hydrolases"/>
    <property type="match status" value="1"/>
</dbReference>
<comment type="caution">
    <text evidence="2">The sequence shown here is derived from an EMBL/GenBank/DDBJ whole genome shotgun (WGS) entry which is preliminary data.</text>
</comment>
<sequence length="104" mass="10955">MGLDPVFSAHGQWTGSTWTHWGWANPRLGPEIDSADAVAGAVASFASKTFSDERFAVLGNSFGGRIACHLMAEFVEQVLGLALLCPVAVADHGPRLSMPGVKAM</sequence>
<dbReference type="RefSeq" id="WP_170224884.1">
    <property type="nucleotide sequence ID" value="NZ_BAAAWK010000001.1"/>
</dbReference>
<evidence type="ECO:0000259" key="1">
    <source>
        <dbReference type="Pfam" id="PF00561"/>
    </source>
</evidence>
<name>A0A4Y3NIK7_PAEAU</name>